<evidence type="ECO:0000313" key="2">
    <source>
        <dbReference type="EMBL" id="KAA2237704.1"/>
    </source>
</evidence>
<dbReference type="EMBL" id="VUOA01000018">
    <property type="protein sequence ID" value="KAA2237704.1"/>
    <property type="molecule type" value="Genomic_DNA"/>
</dbReference>
<evidence type="ECO:0000256" key="1">
    <source>
        <dbReference type="SAM" id="MobiDB-lite"/>
    </source>
</evidence>
<reference evidence="2 3" key="2">
    <citation type="submission" date="2019-09" db="EMBL/GenBank/DDBJ databases">
        <authorList>
            <person name="Jin C."/>
        </authorList>
    </citation>
    <scope>NUCLEOTIDE SEQUENCE [LARGE SCALE GENOMIC DNA]</scope>
    <source>
        <strain evidence="2 3">BN140002</strain>
    </source>
</reference>
<evidence type="ECO:0008006" key="4">
    <source>
        <dbReference type="Google" id="ProtNLM"/>
    </source>
</evidence>
<feature type="compositionally biased region" description="Pro residues" evidence="1">
    <location>
        <begin position="222"/>
        <end position="234"/>
    </location>
</feature>
<organism evidence="2 3">
    <name type="scientific">Salinarimonas soli</name>
    <dbReference type="NCBI Taxonomy" id="1638099"/>
    <lineage>
        <taxon>Bacteria</taxon>
        <taxon>Pseudomonadati</taxon>
        <taxon>Pseudomonadota</taxon>
        <taxon>Alphaproteobacteria</taxon>
        <taxon>Hyphomicrobiales</taxon>
        <taxon>Salinarimonadaceae</taxon>
        <taxon>Salinarimonas</taxon>
    </lineage>
</organism>
<sequence>MPKRGRGKKADQPGVVKFTPKQLVDAVADTVRLQNQQSEYGGFASRQKAAFCKKHGFDTTVFGWLAKLRKLDDELKAQSLVEQFLLGVEAMGIVRQGDLFSEASKISERIRARLVEETDEGEPDPTGDEALATFQRRLEENVDKAPTPEQVDAQTAERAQRRRRRDVTQPVLDELPEGSPTADIRAEVAKGDAKIRDLCGRKAPGQDAVEGNDVSGASVAFPDPPARPQPPAGA</sequence>
<gene>
    <name evidence="2" type="ORF">F0L46_08475</name>
</gene>
<accession>A0A5B2VFF9</accession>
<comment type="caution">
    <text evidence="2">The sequence shown here is derived from an EMBL/GenBank/DDBJ whole genome shotgun (WGS) entry which is preliminary data.</text>
</comment>
<proteinExistence type="predicted"/>
<reference evidence="2 3" key="1">
    <citation type="submission" date="2019-09" db="EMBL/GenBank/DDBJ databases">
        <title>Salinarimonas rosea gen. nov., sp. nov., a new member of the a-2 subgroup of the Proteobacteria.</title>
        <authorList>
            <person name="Liu J."/>
        </authorList>
    </citation>
    <scope>NUCLEOTIDE SEQUENCE [LARGE SCALE GENOMIC DNA]</scope>
    <source>
        <strain evidence="2 3">BN140002</strain>
    </source>
</reference>
<feature type="region of interest" description="Disordered" evidence="1">
    <location>
        <begin position="201"/>
        <end position="234"/>
    </location>
</feature>
<keyword evidence="3" id="KW-1185">Reference proteome</keyword>
<name>A0A5B2VFF9_9HYPH</name>
<protein>
    <recommendedName>
        <fullName evidence="4">Terminase</fullName>
    </recommendedName>
</protein>
<feature type="region of interest" description="Disordered" evidence="1">
    <location>
        <begin position="140"/>
        <end position="186"/>
    </location>
</feature>
<dbReference type="Proteomes" id="UP000323142">
    <property type="component" value="Unassembled WGS sequence"/>
</dbReference>
<evidence type="ECO:0000313" key="3">
    <source>
        <dbReference type="Proteomes" id="UP000323142"/>
    </source>
</evidence>
<dbReference type="RefSeq" id="WP_149816658.1">
    <property type="nucleotide sequence ID" value="NZ_VUOA01000018.1"/>
</dbReference>
<dbReference type="AlphaFoldDB" id="A0A5B2VFF9"/>